<dbReference type="EMBL" id="BMMQ01000003">
    <property type="protein sequence ID" value="GGO62742.1"/>
    <property type="molecule type" value="Genomic_DNA"/>
</dbReference>
<evidence type="ECO:0000313" key="9">
    <source>
        <dbReference type="Proteomes" id="UP000638043"/>
    </source>
</evidence>
<dbReference type="SUPFAM" id="SSF53850">
    <property type="entry name" value="Periplasmic binding protein-like II"/>
    <property type="match status" value="1"/>
</dbReference>
<dbReference type="Gene3D" id="3.40.190.10">
    <property type="entry name" value="Periplasmic binding protein-like II"/>
    <property type="match status" value="2"/>
</dbReference>
<dbReference type="Pfam" id="PF12849">
    <property type="entry name" value="PBP_like_2"/>
    <property type="match status" value="1"/>
</dbReference>
<name>A0ABQ2N4I0_9MICO</name>
<organism evidence="8 9">
    <name type="scientific">Microbacterium nanhaiense</name>
    <dbReference type="NCBI Taxonomy" id="1301026"/>
    <lineage>
        <taxon>Bacteria</taxon>
        <taxon>Bacillati</taxon>
        <taxon>Actinomycetota</taxon>
        <taxon>Actinomycetes</taxon>
        <taxon>Micrococcales</taxon>
        <taxon>Microbacteriaceae</taxon>
        <taxon>Microbacterium</taxon>
    </lineage>
</organism>
<dbReference type="PANTHER" id="PTHR42996">
    <property type="entry name" value="PHOSPHATE-BINDING PROTEIN PSTS"/>
    <property type="match status" value="1"/>
</dbReference>
<evidence type="ECO:0000256" key="2">
    <source>
        <dbReference type="ARBA" id="ARBA00022448"/>
    </source>
</evidence>
<dbReference type="RefSeq" id="WP_188700628.1">
    <property type="nucleotide sequence ID" value="NZ_BMMQ01000003.1"/>
</dbReference>
<evidence type="ECO:0000256" key="3">
    <source>
        <dbReference type="ARBA" id="ARBA00022592"/>
    </source>
</evidence>
<dbReference type="CDD" id="cd13565">
    <property type="entry name" value="PBP2_PstS"/>
    <property type="match status" value="1"/>
</dbReference>
<evidence type="ECO:0000259" key="7">
    <source>
        <dbReference type="Pfam" id="PF12849"/>
    </source>
</evidence>
<proteinExistence type="inferred from homology"/>
<feature type="chain" id="PRO_5046692576" description="Phosphate-binding protein" evidence="6">
    <location>
        <begin position="22"/>
        <end position="375"/>
    </location>
</feature>
<keyword evidence="2 4" id="KW-0813">Transport</keyword>
<sequence>MKLTRLSGIAALGAVAALTLAGCAANEETAPATSAPSEGTSSEAPAAGGATGTIGATGASSQAAAQAALVATFQSQNSGVTVNYESTGSGAGRDNFLAGASDFIGSDRAYHVDELSAGFKGCASDSIVEVPTYISPVAVAFNLPGVDTLNMDAATIAGIFAGEITQWNDEAIASQNEGVELPDSAITPVNRSDASGTTETFVSYLSATAGDVWTYEVGDEWPIDGTERAQGTQGIAQVLGSSEGTIGYLDASQIPADAGQVAVGVDGEYVPYSAEAASKLIENSPLEEGREAQDLVFAVDPASASDGAYPIALVSYLISCTEYEDTTKAQLVKDYFTFVASAEGQEISAAEAGSAPISDSLREQVNAAIDAIVTE</sequence>
<dbReference type="PIRSF" id="PIRSF002756">
    <property type="entry name" value="PstS"/>
    <property type="match status" value="1"/>
</dbReference>
<evidence type="ECO:0000313" key="8">
    <source>
        <dbReference type="EMBL" id="GGO62742.1"/>
    </source>
</evidence>
<evidence type="ECO:0000256" key="6">
    <source>
        <dbReference type="SAM" id="SignalP"/>
    </source>
</evidence>
<evidence type="ECO:0000256" key="5">
    <source>
        <dbReference type="SAM" id="MobiDB-lite"/>
    </source>
</evidence>
<keyword evidence="9" id="KW-1185">Reference proteome</keyword>
<protein>
    <recommendedName>
        <fullName evidence="4">Phosphate-binding protein</fullName>
    </recommendedName>
</protein>
<feature type="domain" description="PBP" evidence="7">
    <location>
        <begin position="47"/>
        <end position="343"/>
    </location>
</feature>
<evidence type="ECO:0000256" key="1">
    <source>
        <dbReference type="ARBA" id="ARBA00008725"/>
    </source>
</evidence>
<accession>A0ABQ2N4I0</accession>
<comment type="caution">
    <text evidence="8">The sequence shown here is derived from an EMBL/GenBank/DDBJ whole genome shotgun (WGS) entry which is preliminary data.</text>
</comment>
<dbReference type="PANTHER" id="PTHR42996:SF1">
    <property type="entry name" value="PHOSPHATE-BINDING PROTEIN PSTS"/>
    <property type="match status" value="1"/>
</dbReference>
<reference evidence="9" key="1">
    <citation type="journal article" date="2019" name="Int. J. Syst. Evol. Microbiol.">
        <title>The Global Catalogue of Microorganisms (GCM) 10K type strain sequencing project: providing services to taxonomists for standard genome sequencing and annotation.</title>
        <authorList>
            <consortium name="The Broad Institute Genomics Platform"/>
            <consortium name="The Broad Institute Genome Sequencing Center for Infectious Disease"/>
            <person name="Wu L."/>
            <person name="Ma J."/>
        </authorList>
    </citation>
    <scope>NUCLEOTIDE SEQUENCE [LARGE SCALE GENOMIC DNA]</scope>
    <source>
        <strain evidence="9">CGMCC 4.7181</strain>
    </source>
</reference>
<comment type="similarity">
    <text evidence="1 4">Belongs to the PstS family.</text>
</comment>
<gene>
    <name evidence="8" type="ORF">GCM10010910_13590</name>
</gene>
<evidence type="ECO:0000256" key="4">
    <source>
        <dbReference type="PIRNR" id="PIRNR002756"/>
    </source>
</evidence>
<dbReference type="InterPro" id="IPR024370">
    <property type="entry name" value="PBP_domain"/>
</dbReference>
<dbReference type="InterPro" id="IPR005673">
    <property type="entry name" value="ABC_phos-bd_PstS"/>
</dbReference>
<dbReference type="InterPro" id="IPR050962">
    <property type="entry name" value="Phosphate-bind_PstS"/>
</dbReference>
<keyword evidence="6" id="KW-0732">Signal</keyword>
<feature type="signal peptide" evidence="6">
    <location>
        <begin position="1"/>
        <end position="21"/>
    </location>
</feature>
<feature type="region of interest" description="Disordered" evidence="5">
    <location>
        <begin position="29"/>
        <end position="53"/>
    </location>
</feature>
<keyword evidence="3 4" id="KW-0592">Phosphate transport</keyword>
<dbReference type="PROSITE" id="PS51257">
    <property type="entry name" value="PROKAR_LIPOPROTEIN"/>
    <property type="match status" value="1"/>
</dbReference>
<dbReference type="Proteomes" id="UP000638043">
    <property type="component" value="Unassembled WGS sequence"/>
</dbReference>